<evidence type="ECO:0000313" key="4">
    <source>
        <dbReference type="Proteomes" id="UP001060368"/>
    </source>
</evidence>
<evidence type="ECO:0000259" key="2">
    <source>
        <dbReference type="Pfam" id="PF21247"/>
    </source>
</evidence>
<protein>
    <recommendedName>
        <fullName evidence="2">Filamentation induced by cAMP protein Fic-like C-terminal domain-containing protein</fullName>
    </recommendedName>
</protein>
<reference evidence="3" key="1">
    <citation type="submission" date="2022-04" db="EMBL/GenBank/DDBJ databases">
        <title>Complete genome of Methanoplanus endosymbiosus DSM 3599.</title>
        <authorList>
            <person name="Chen S.-C."/>
            <person name="You Y.-T."/>
            <person name="Zhou Y.-Z."/>
            <person name="Lai M.-C."/>
        </authorList>
    </citation>
    <scope>NUCLEOTIDE SEQUENCE</scope>
    <source>
        <strain evidence="3">DSM 3599</strain>
    </source>
</reference>
<dbReference type="EMBL" id="CP096115">
    <property type="protein sequence ID" value="UUX92999.1"/>
    <property type="molecule type" value="Genomic_DNA"/>
</dbReference>
<name>A0A9E7TKR1_9EURY</name>
<feature type="compositionally biased region" description="Low complexity" evidence="1">
    <location>
        <begin position="132"/>
        <end position="145"/>
    </location>
</feature>
<feature type="region of interest" description="Disordered" evidence="1">
    <location>
        <begin position="116"/>
        <end position="149"/>
    </location>
</feature>
<dbReference type="RefSeq" id="WP_257743140.1">
    <property type="nucleotide sequence ID" value="NZ_CP096115.1"/>
</dbReference>
<evidence type="ECO:0000256" key="1">
    <source>
        <dbReference type="SAM" id="MobiDB-lite"/>
    </source>
</evidence>
<dbReference type="InterPro" id="IPR049514">
    <property type="entry name" value="Fic-like_C"/>
</dbReference>
<keyword evidence="4" id="KW-1185">Reference proteome</keyword>
<organism evidence="3 4">
    <name type="scientific">Methanoplanus endosymbiosus</name>
    <dbReference type="NCBI Taxonomy" id="33865"/>
    <lineage>
        <taxon>Archaea</taxon>
        <taxon>Methanobacteriati</taxon>
        <taxon>Methanobacteriota</taxon>
        <taxon>Stenosarchaea group</taxon>
        <taxon>Methanomicrobia</taxon>
        <taxon>Methanomicrobiales</taxon>
        <taxon>Methanomicrobiaceae</taxon>
        <taxon>Methanoplanus</taxon>
    </lineage>
</organism>
<evidence type="ECO:0000313" key="3">
    <source>
        <dbReference type="EMBL" id="UUX92999.1"/>
    </source>
</evidence>
<accession>A0A9E7TKR1</accession>
<sequence length="231" mass="25653">MQDNCGRKSSFELILLKDKLLNDDQTLLLKETGINLSENEARVFAYACRNFRITLTDVRAVTGKMWHECRGITDNLIKLGLIDKVADSIFEPSKNLVDSGTVGRIKAALCEAERAAGEGTGNLSEEDKAGTKTKTGTETGKTTNTDDSEAKIPEKLTDTEYKVLIACKTPRTTKELNEITDIKSRSYLREKIIVPLIESGLLKKTIPDKSKSPDQKYVTTKEGLNYLMTDN</sequence>
<feature type="domain" description="Filamentation induced by cAMP protein Fic-like C-terminal" evidence="2">
    <location>
        <begin position="169"/>
        <end position="217"/>
    </location>
</feature>
<gene>
    <name evidence="3" type="ORF">L6E24_02410</name>
</gene>
<proteinExistence type="predicted"/>
<dbReference type="Proteomes" id="UP001060368">
    <property type="component" value="Chromosome"/>
</dbReference>
<dbReference type="KEGG" id="mend:L6E24_02410"/>
<dbReference type="Pfam" id="PF21247">
    <property type="entry name" value="Fic-like_C"/>
    <property type="match status" value="1"/>
</dbReference>
<dbReference type="AlphaFoldDB" id="A0A9E7TKR1"/>
<dbReference type="GeneID" id="74306511"/>